<dbReference type="PANTHER" id="PTHR43005">
    <property type="entry name" value="BLR7065 PROTEIN"/>
    <property type="match status" value="1"/>
</dbReference>
<dbReference type="SUPFAM" id="SSF161098">
    <property type="entry name" value="MetI-like"/>
    <property type="match status" value="1"/>
</dbReference>
<evidence type="ECO:0000256" key="5">
    <source>
        <dbReference type="ARBA" id="ARBA00022989"/>
    </source>
</evidence>
<dbReference type="InterPro" id="IPR000515">
    <property type="entry name" value="MetI-like"/>
</dbReference>
<keyword evidence="2 7" id="KW-0813">Transport</keyword>
<gene>
    <name evidence="9" type="ORF">FHY56_00590</name>
</gene>
<evidence type="ECO:0000313" key="10">
    <source>
        <dbReference type="Proteomes" id="UP000315388"/>
    </source>
</evidence>
<feature type="transmembrane region" description="Helical" evidence="7">
    <location>
        <begin position="275"/>
        <end position="297"/>
    </location>
</feature>
<evidence type="ECO:0000256" key="2">
    <source>
        <dbReference type="ARBA" id="ARBA00022448"/>
    </source>
</evidence>
<dbReference type="GO" id="GO:0005886">
    <property type="term" value="C:plasma membrane"/>
    <property type="evidence" value="ECO:0007669"/>
    <property type="project" value="UniProtKB-SubCell"/>
</dbReference>
<feature type="domain" description="ABC transmembrane type-1" evidence="8">
    <location>
        <begin position="81"/>
        <end position="296"/>
    </location>
</feature>
<keyword evidence="5 7" id="KW-1133">Transmembrane helix</keyword>
<proteinExistence type="inferred from homology"/>
<name>A0A502BSV0_9HYPH</name>
<evidence type="ECO:0000256" key="6">
    <source>
        <dbReference type="ARBA" id="ARBA00023136"/>
    </source>
</evidence>
<evidence type="ECO:0000313" key="9">
    <source>
        <dbReference type="EMBL" id="TPF76900.1"/>
    </source>
</evidence>
<feature type="transmembrane region" description="Helical" evidence="7">
    <location>
        <begin position="21"/>
        <end position="44"/>
    </location>
</feature>
<feature type="transmembrane region" description="Helical" evidence="7">
    <location>
        <begin position="170"/>
        <end position="194"/>
    </location>
</feature>
<sequence length="305" mass="33397">MSALTVKPWSSRIRHILHTERGAAFILLAPVVILFTWAVVYPLFETIRLSFYEIRGLSPAKWAGLKNYVMLAGDASFRMALWTTLIWTVATTVLSVGIGWGLAVMCSLAPRITLPFRVMIFMTYGIAEAVSGFIWLGIYRPGESGMLNAILNAIGLETLTRAWLGDVSTALGGVIVAYAWTQVGLPLMTCFASIQTISKSVLEAAYIDGAKPVSMMRHIILPLSMPGLKVAIFINLLGSLRAFDMIFVLTGGGPVRSTETVGYFMFRESMMQFKLGYGAAATVILLASVLFVSIPLVRQRTREAK</sequence>
<comment type="similarity">
    <text evidence="7">Belongs to the binding-protein-dependent transport system permease family.</text>
</comment>
<dbReference type="Gene3D" id="1.10.3720.10">
    <property type="entry name" value="MetI-like"/>
    <property type="match status" value="1"/>
</dbReference>
<dbReference type="GO" id="GO:0055085">
    <property type="term" value="P:transmembrane transport"/>
    <property type="evidence" value="ECO:0007669"/>
    <property type="project" value="InterPro"/>
</dbReference>
<evidence type="ECO:0000256" key="4">
    <source>
        <dbReference type="ARBA" id="ARBA00022692"/>
    </source>
</evidence>
<dbReference type="OrthoDB" id="7375219at2"/>
<dbReference type="RefSeq" id="WP_140903242.1">
    <property type="nucleotide sequence ID" value="NZ_JBHTMD010000017.1"/>
</dbReference>
<dbReference type="AlphaFoldDB" id="A0A502BSV0"/>
<dbReference type="CDD" id="cd06261">
    <property type="entry name" value="TM_PBP2"/>
    <property type="match status" value="1"/>
</dbReference>
<dbReference type="InterPro" id="IPR035906">
    <property type="entry name" value="MetI-like_sf"/>
</dbReference>
<feature type="transmembrane region" description="Helical" evidence="7">
    <location>
        <begin position="79"/>
        <end position="106"/>
    </location>
</feature>
<reference evidence="9 10" key="1">
    <citation type="journal article" date="2003" name="Int. J. Syst. Evol. Microbiol.">
        <title>Towards a standardized format for the description of a novel species (of an established genus): Ochrobactrum gallinifaecis sp. nov.</title>
        <authorList>
            <person name="Kampfer P."/>
            <person name="Buczolits S."/>
            <person name="Albrecht A."/>
            <person name="Busse H.J."/>
            <person name="Stackebrandt E."/>
        </authorList>
    </citation>
    <scope>NUCLEOTIDE SEQUENCE [LARGE SCALE GENOMIC DNA]</scope>
    <source>
        <strain evidence="9 10">ISO 196</strain>
    </source>
</reference>
<dbReference type="Proteomes" id="UP000315388">
    <property type="component" value="Unassembled WGS sequence"/>
</dbReference>
<feature type="transmembrane region" description="Helical" evidence="7">
    <location>
        <begin position="118"/>
        <end position="138"/>
    </location>
</feature>
<keyword evidence="4 7" id="KW-0812">Transmembrane</keyword>
<dbReference type="PROSITE" id="PS50928">
    <property type="entry name" value="ABC_TM1"/>
    <property type="match status" value="1"/>
</dbReference>
<keyword evidence="10" id="KW-1185">Reference proteome</keyword>
<accession>A0A502BSV0</accession>
<organism evidence="9 10">
    <name type="scientific">Brucella gallinifaecis</name>
    <dbReference type="NCBI Taxonomy" id="215590"/>
    <lineage>
        <taxon>Bacteria</taxon>
        <taxon>Pseudomonadati</taxon>
        <taxon>Pseudomonadota</taxon>
        <taxon>Alphaproteobacteria</taxon>
        <taxon>Hyphomicrobiales</taxon>
        <taxon>Brucellaceae</taxon>
        <taxon>Brucella/Ochrobactrum group</taxon>
        <taxon>Brucella</taxon>
    </lineage>
</organism>
<dbReference type="EMBL" id="VEWJ01000001">
    <property type="protein sequence ID" value="TPF76900.1"/>
    <property type="molecule type" value="Genomic_DNA"/>
</dbReference>
<keyword evidence="6 7" id="KW-0472">Membrane</keyword>
<comment type="caution">
    <text evidence="9">The sequence shown here is derived from an EMBL/GenBank/DDBJ whole genome shotgun (WGS) entry which is preliminary data.</text>
</comment>
<feature type="transmembrane region" description="Helical" evidence="7">
    <location>
        <begin position="215"/>
        <end position="237"/>
    </location>
</feature>
<keyword evidence="3" id="KW-1003">Cell membrane</keyword>
<evidence type="ECO:0000259" key="8">
    <source>
        <dbReference type="PROSITE" id="PS50928"/>
    </source>
</evidence>
<evidence type="ECO:0000256" key="7">
    <source>
        <dbReference type="RuleBase" id="RU363032"/>
    </source>
</evidence>
<protein>
    <submittedName>
        <fullName evidence="9">Sugar ABC transporter permease</fullName>
    </submittedName>
</protein>
<dbReference type="PANTHER" id="PTHR43005:SF1">
    <property type="entry name" value="SPERMIDINE_PUTRESCINE TRANSPORT SYSTEM PERMEASE PROTEIN"/>
    <property type="match status" value="1"/>
</dbReference>
<evidence type="ECO:0000256" key="1">
    <source>
        <dbReference type="ARBA" id="ARBA00004651"/>
    </source>
</evidence>
<comment type="subcellular location">
    <subcellularLocation>
        <location evidence="1 7">Cell membrane</location>
        <topology evidence="1 7">Multi-pass membrane protein</topology>
    </subcellularLocation>
</comment>
<dbReference type="Pfam" id="PF00528">
    <property type="entry name" value="BPD_transp_1"/>
    <property type="match status" value="1"/>
</dbReference>
<evidence type="ECO:0000256" key="3">
    <source>
        <dbReference type="ARBA" id="ARBA00022475"/>
    </source>
</evidence>